<keyword evidence="4" id="KW-1185">Reference proteome</keyword>
<feature type="chain" id="PRO_5038574263" description="ABC transporter substrate-binding protein" evidence="2">
    <location>
        <begin position="23"/>
        <end position="465"/>
    </location>
</feature>
<dbReference type="RefSeq" id="WP_103082446.1">
    <property type="nucleotide sequence ID" value="NZ_CP021850.1"/>
</dbReference>
<feature type="region of interest" description="Disordered" evidence="1">
    <location>
        <begin position="28"/>
        <end position="55"/>
    </location>
</feature>
<dbReference type="PANTHER" id="PTHR43649">
    <property type="entry name" value="ARABINOSE-BINDING PROTEIN-RELATED"/>
    <property type="match status" value="1"/>
</dbReference>
<proteinExistence type="predicted"/>
<dbReference type="Proteomes" id="UP000236151">
    <property type="component" value="Unassembled WGS sequence"/>
</dbReference>
<feature type="compositionally biased region" description="Polar residues" evidence="1">
    <location>
        <begin position="28"/>
        <end position="45"/>
    </location>
</feature>
<keyword evidence="2" id="KW-0732">Signal</keyword>
<dbReference type="AlphaFoldDB" id="A0A2K2F2A9"/>
<dbReference type="KEGG" id="cthd:CDO33_08235"/>
<dbReference type="InterPro" id="IPR050490">
    <property type="entry name" value="Bact_solute-bd_prot1"/>
</dbReference>
<accession>A0A2K2F2A9</accession>
<gene>
    <name evidence="3" type="ORF">CDQ84_14465</name>
</gene>
<dbReference type="PROSITE" id="PS51257">
    <property type="entry name" value="PROKAR_LIPOPROTEIN"/>
    <property type="match status" value="1"/>
</dbReference>
<protein>
    <recommendedName>
        <fullName evidence="5">ABC transporter substrate-binding protein</fullName>
    </recommendedName>
</protein>
<reference evidence="3 4" key="1">
    <citation type="submission" date="2017-06" db="EMBL/GenBank/DDBJ databases">
        <title>Investigating the central metabolism of Clostridium thermosuccinogenes.</title>
        <authorList>
            <person name="Koendjbiharie J.G."/>
            <person name="van Kranenburg R."/>
        </authorList>
    </citation>
    <scope>NUCLEOTIDE SEQUENCE [LARGE SCALE GENOMIC DNA]</scope>
    <source>
        <strain evidence="3 4">DSM 5806</strain>
    </source>
</reference>
<dbReference type="Gene3D" id="3.40.190.10">
    <property type="entry name" value="Periplasmic binding protein-like II"/>
    <property type="match status" value="1"/>
</dbReference>
<feature type="signal peptide" evidence="2">
    <location>
        <begin position="1"/>
        <end position="22"/>
    </location>
</feature>
<comment type="caution">
    <text evidence="3">The sequence shown here is derived from an EMBL/GenBank/DDBJ whole genome shotgun (WGS) entry which is preliminary data.</text>
</comment>
<name>A0A2K2F2A9_9CLOT</name>
<dbReference type="OrthoDB" id="362670at2"/>
<evidence type="ECO:0000256" key="1">
    <source>
        <dbReference type="SAM" id="MobiDB-lite"/>
    </source>
</evidence>
<evidence type="ECO:0008006" key="5">
    <source>
        <dbReference type="Google" id="ProtNLM"/>
    </source>
</evidence>
<organism evidence="3 4">
    <name type="scientific">Clostridium thermosuccinogenes</name>
    <dbReference type="NCBI Taxonomy" id="84032"/>
    <lineage>
        <taxon>Bacteria</taxon>
        <taxon>Bacillati</taxon>
        <taxon>Bacillota</taxon>
        <taxon>Clostridia</taxon>
        <taxon>Eubacteriales</taxon>
        <taxon>Clostridiaceae</taxon>
        <taxon>Clostridium</taxon>
    </lineage>
</organism>
<evidence type="ECO:0000313" key="4">
    <source>
        <dbReference type="Proteomes" id="UP000236151"/>
    </source>
</evidence>
<evidence type="ECO:0000313" key="3">
    <source>
        <dbReference type="EMBL" id="PNT96806.1"/>
    </source>
</evidence>
<dbReference type="InterPro" id="IPR006059">
    <property type="entry name" value="SBP"/>
</dbReference>
<evidence type="ECO:0000256" key="2">
    <source>
        <dbReference type="SAM" id="SignalP"/>
    </source>
</evidence>
<sequence>MIERKKALGILLVLAMVLAIFAGCTTNESNSNQDSVQSSTASGGQESEKTGSKPVTIKVWHLHAEDNEKTTPHQRMLEWAKEFNATNKSNITVEVSGAKTADVILTAVSSGEIPDIFMNYWNNTSTWADKGALLDLTDYVNNDKEFDKDDIMPAAWERGTYNGRIYAVPNSYSTSFLVYNKKMLREAGYDTFPATMEEMIKASEALTVVEKDGTITQMGIIPNYPWLDNVLWPVAFGAEWINSENKITMDSEAMKAAYQWQIDIYNKYGYDNIIRFKDTLGARGTETDPMLTGKVAMYFTAESVLPSLEECAGDVEWGVAPIPYPEAHPELKGSYMITSNVWQINAKTAHPDQAWEVLASLTSKETMKKLSEGNYNNGAFYSRRTAIEYVKNELDVSETMKEVAEILLSDNIRGFPMSAYINEYLTAINDEMNLCFSGEQNIDQAVAKIIEKVQPLADKYPIVSK</sequence>
<dbReference type="CDD" id="cd14748">
    <property type="entry name" value="PBP2_UgpB"/>
    <property type="match status" value="1"/>
</dbReference>
<dbReference type="PANTHER" id="PTHR43649:SF12">
    <property type="entry name" value="DIACETYLCHITOBIOSE BINDING PROTEIN DASA"/>
    <property type="match status" value="1"/>
</dbReference>
<dbReference type="EMBL" id="NIOJ01000044">
    <property type="protein sequence ID" value="PNT96806.1"/>
    <property type="molecule type" value="Genomic_DNA"/>
</dbReference>
<dbReference type="SUPFAM" id="SSF53850">
    <property type="entry name" value="Periplasmic binding protein-like II"/>
    <property type="match status" value="1"/>
</dbReference>
<dbReference type="Pfam" id="PF01547">
    <property type="entry name" value="SBP_bac_1"/>
    <property type="match status" value="1"/>
</dbReference>